<dbReference type="InterPro" id="IPR011006">
    <property type="entry name" value="CheY-like_superfamily"/>
</dbReference>
<keyword evidence="2" id="KW-0902">Two-component regulatory system</keyword>
<accession>A0A0P9DE51</accession>
<dbReference type="InterPro" id="IPR050595">
    <property type="entry name" value="Bact_response_regulator"/>
</dbReference>
<evidence type="ECO:0000256" key="3">
    <source>
        <dbReference type="PROSITE-ProRule" id="PRU00169"/>
    </source>
</evidence>
<dbReference type="InterPro" id="IPR001789">
    <property type="entry name" value="Sig_transdc_resp-reg_receiver"/>
</dbReference>
<dbReference type="EMBL" id="LJCR01001031">
    <property type="protein sequence ID" value="KPV51178.1"/>
    <property type="molecule type" value="Genomic_DNA"/>
</dbReference>
<protein>
    <recommendedName>
        <fullName evidence="4">Response regulatory domain-containing protein</fullName>
    </recommendedName>
</protein>
<evidence type="ECO:0000256" key="2">
    <source>
        <dbReference type="ARBA" id="ARBA00023012"/>
    </source>
</evidence>
<feature type="domain" description="Response regulatory" evidence="4">
    <location>
        <begin position="9"/>
        <end position="123"/>
    </location>
</feature>
<dbReference type="PANTHER" id="PTHR44591">
    <property type="entry name" value="STRESS RESPONSE REGULATOR PROTEIN 1"/>
    <property type="match status" value="1"/>
</dbReference>
<evidence type="ECO:0000313" key="6">
    <source>
        <dbReference type="Proteomes" id="UP000050509"/>
    </source>
</evidence>
<dbReference type="PANTHER" id="PTHR44591:SF14">
    <property type="entry name" value="PROTEIN PILG"/>
    <property type="match status" value="1"/>
</dbReference>
<dbReference type="PROSITE" id="PS50110">
    <property type="entry name" value="RESPONSE_REGULATORY"/>
    <property type="match status" value="1"/>
</dbReference>
<dbReference type="Gene3D" id="3.40.50.2300">
    <property type="match status" value="1"/>
</dbReference>
<dbReference type="AlphaFoldDB" id="A0A0P9DE51"/>
<evidence type="ECO:0000256" key="1">
    <source>
        <dbReference type="ARBA" id="ARBA00022553"/>
    </source>
</evidence>
<reference evidence="5 6" key="1">
    <citation type="submission" date="2015-09" db="EMBL/GenBank/DDBJ databases">
        <title>Draft genome sequence of Kouleothrix aurantiaca JCM 19913.</title>
        <authorList>
            <person name="Hemp J."/>
        </authorList>
    </citation>
    <scope>NUCLEOTIDE SEQUENCE [LARGE SCALE GENOMIC DNA]</scope>
    <source>
        <strain evidence="5 6">COM-B</strain>
    </source>
</reference>
<name>A0A0P9DE51_9CHLR</name>
<dbReference type="GO" id="GO:0000160">
    <property type="term" value="P:phosphorelay signal transduction system"/>
    <property type="evidence" value="ECO:0007669"/>
    <property type="project" value="UniProtKB-KW"/>
</dbReference>
<evidence type="ECO:0000259" key="4">
    <source>
        <dbReference type="PROSITE" id="PS50110"/>
    </source>
</evidence>
<dbReference type="SUPFAM" id="SSF52172">
    <property type="entry name" value="CheY-like"/>
    <property type="match status" value="1"/>
</dbReference>
<comment type="caution">
    <text evidence="5">The sequence shown here is derived from an EMBL/GenBank/DDBJ whole genome shotgun (WGS) entry which is preliminary data.</text>
</comment>
<proteinExistence type="predicted"/>
<sequence length="125" mass="13810">MAHSTSAKSIMVVDDDRAILDMVSELLDYEGYPVIAVLESRDAVKCANDRQPALILLDMMMPEMSGWQVLAALRSNPTTLNIPVVLLSARHDLSALADTLKVESFLEKPFEIDDLLDVVRVRLAA</sequence>
<dbReference type="SMART" id="SM00448">
    <property type="entry name" value="REC"/>
    <property type="match status" value="1"/>
</dbReference>
<dbReference type="Pfam" id="PF00072">
    <property type="entry name" value="Response_reg"/>
    <property type="match status" value="1"/>
</dbReference>
<keyword evidence="1 3" id="KW-0597">Phosphoprotein</keyword>
<evidence type="ECO:0000313" key="5">
    <source>
        <dbReference type="EMBL" id="KPV51178.1"/>
    </source>
</evidence>
<dbReference type="Proteomes" id="UP000050509">
    <property type="component" value="Unassembled WGS sequence"/>
</dbReference>
<gene>
    <name evidence="5" type="ORF">SE17_22685</name>
</gene>
<keyword evidence="6" id="KW-1185">Reference proteome</keyword>
<feature type="modified residue" description="4-aspartylphosphate" evidence="3">
    <location>
        <position position="58"/>
    </location>
</feature>
<organism evidence="5 6">
    <name type="scientific">Kouleothrix aurantiaca</name>
    <dbReference type="NCBI Taxonomy" id="186479"/>
    <lineage>
        <taxon>Bacteria</taxon>
        <taxon>Bacillati</taxon>
        <taxon>Chloroflexota</taxon>
        <taxon>Chloroflexia</taxon>
        <taxon>Chloroflexales</taxon>
        <taxon>Roseiflexineae</taxon>
        <taxon>Roseiflexaceae</taxon>
        <taxon>Kouleothrix</taxon>
    </lineage>
</organism>